<dbReference type="EMBL" id="DUHE01000154">
    <property type="protein sequence ID" value="HII84265.1"/>
    <property type="molecule type" value="Genomic_DNA"/>
</dbReference>
<dbReference type="Proteomes" id="UP000586031">
    <property type="component" value="Unassembled WGS sequence"/>
</dbReference>
<organism evidence="1 2">
    <name type="scientific">Methanobacterium subterraneum</name>
    <dbReference type="NCBI Taxonomy" id="59277"/>
    <lineage>
        <taxon>Archaea</taxon>
        <taxon>Methanobacteriati</taxon>
        <taxon>Methanobacteriota</taxon>
        <taxon>Methanomada group</taxon>
        <taxon>Methanobacteria</taxon>
        <taxon>Methanobacteriales</taxon>
        <taxon>Methanobacteriaceae</taxon>
        <taxon>Methanobacterium</taxon>
    </lineage>
</organism>
<accession>A0A7J4TIK5</accession>
<protein>
    <submittedName>
        <fullName evidence="1">Uncharacterized protein</fullName>
    </submittedName>
</protein>
<sequence length="119" mass="14262">MHREFDSILHDRLYETPRDFLETFVKDYAVLMEENLEIYDLTLHDKSGKFEHDMSQFFKQFTGYIEKNLPDSKIDHATFVLTISGFMYTIALEKYYGGILDNFEYFIEKFIDNLLTCIE</sequence>
<evidence type="ECO:0000313" key="1">
    <source>
        <dbReference type="EMBL" id="HII84265.1"/>
    </source>
</evidence>
<name>A0A7J4TIK5_9EURY</name>
<gene>
    <name evidence="1" type="ORF">HA271_05400</name>
</gene>
<comment type="caution">
    <text evidence="1">The sequence shown here is derived from an EMBL/GenBank/DDBJ whole genome shotgun (WGS) entry which is preliminary data.</text>
</comment>
<reference evidence="2" key="1">
    <citation type="journal article" date="2020" name="bioRxiv">
        <title>A rank-normalized archaeal taxonomy based on genome phylogeny resolves widespread incomplete and uneven classifications.</title>
        <authorList>
            <person name="Rinke C."/>
            <person name="Chuvochina M."/>
            <person name="Mussig A.J."/>
            <person name="Chaumeil P.-A."/>
            <person name="Waite D.W."/>
            <person name="Whitman W.B."/>
            <person name="Parks D.H."/>
            <person name="Hugenholtz P."/>
        </authorList>
    </citation>
    <scope>NUCLEOTIDE SEQUENCE [LARGE SCALE GENOMIC DNA]</scope>
</reference>
<proteinExistence type="predicted"/>
<dbReference type="AlphaFoldDB" id="A0A7J4TIK5"/>
<evidence type="ECO:0000313" key="2">
    <source>
        <dbReference type="Proteomes" id="UP000586031"/>
    </source>
</evidence>